<evidence type="ECO:0000256" key="1">
    <source>
        <dbReference type="SAM" id="MobiDB-lite"/>
    </source>
</evidence>
<dbReference type="Proteomes" id="UP000225706">
    <property type="component" value="Unassembled WGS sequence"/>
</dbReference>
<keyword evidence="3" id="KW-0695">RNA-directed DNA polymerase</keyword>
<organism evidence="3 4">
    <name type="scientific">Stylophora pistillata</name>
    <name type="common">Smooth cauliflower coral</name>
    <dbReference type="NCBI Taxonomy" id="50429"/>
    <lineage>
        <taxon>Eukaryota</taxon>
        <taxon>Metazoa</taxon>
        <taxon>Cnidaria</taxon>
        <taxon>Anthozoa</taxon>
        <taxon>Hexacorallia</taxon>
        <taxon>Scleractinia</taxon>
        <taxon>Astrocoeniina</taxon>
        <taxon>Pocilloporidae</taxon>
        <taxon>Stylophora</taxon>
    </lineage>
</organism>
<keyword evidence="3" id="KW-0808">Transferase</keyword>
<dbReference type="PANTHER" id="PTHR33332">
    <property type="entry name" value="REVERSE TRANSCRIPTASE DOMAIN-CONTAINING PROTEIN"/>
    <property type="match status" value="1"/>
</dbReference>
<dbReference type="GO" id="GO:0003964">
    <property type="term" value="F:RNA-directed DNA polymerase activity"/>
    <property type="evidence" value="ECO:0007669"/>
    <property type="project" value="UniProtKB-KW"/>
</dbReference>
<dbReference type="STRING" id="50429.A0A2B4RBD2"/>
<dbReference type="OrthoDB" id="5987385at2759"/>
<dbReference type="InterPro" id="IPR000477">
    <property type="entry name" value="RT_dom"/>
</dbReference>
<protein>
    <submittedName>
        <fullName evidence="3">RNA-directed DNA polymerase from mobile element jockey</fullName>
    </submittedName>
</protein>
<evidence type="ECO:0000259" key="2">
    <source>
        <dbReference type="Pfam" id="PF00078"/>
    </source>
</evidence>
<evidence type="ECO:0000313" key="4">
    <source>
        <dbReference type="Proteomes" id="UP000225706"/>
    </source>
</evidence>
<dbReference type="AlphaFoldDB" id="A0A2B4RBD2"/>
<dbReference type="EMBL" id="LSMT01000915">
    <property type="protein sequence ID" value="PFX13688.1"/>
    <property type="molecule type" value="Genomic_DNA"/>
</dbReference>
<feature type="region of interest" description="Disordered" evidence="1">
    <location>
        <begin position="1"/>
        <end position="27"/>
    </location>
</feature>
<name>A0A2B4RBD2_STYPI</name>
<accession>A0A2B4RBD2</accession>
<reference evidence="4" key="1">
    <citation type="journal article" date="2017" name="bioRxiv">
        <title>Comparative analysis of the genomes of Stylophora pistillata and Acropora digitifera provides evidence for extensive differences between species of corals.</title>
        <authorList>
            <person name="Voolstra C.R."/>
            <person name="Li Y."/>
            <person name="Liew Y.J."/>
            <person name="Baumgarten S."/>
            <person name="Zoccola D."/>
            <person name="Flot J.-F."/>
            <person name="Tambutte S."/>
            <person name="Allemand D."/>
            <person name="Aranda M."/>
        </authorList>
    </citation>
    <scope>NUCLEOTIDE SEQUENCE [LARGE SCALE GENOMIC DNA]</scope>
</reference>
<comment type="caution">
    <text evidence="3">The sequence shown here is derived from an EMBL/GenBank/DDBJ whole genome shotgun (WGS) entry which is preliminary data.</text>
</comment>
<proteinExistence type="predicted"/>
<sequence>MSGVQPFHFEPSYDPGEEPVGSDEEMKAEAPMEYSSKIGNAEWSRLSQGKKYSHSIVRGLQRHLGSYLSNRIKHVVYNGSFPSWLPVTSGVLQGSILRPLLFLVYANDMPNYVENDSTIALFADDSKLYHCIDSSLSHLNLQADIDGIHNWSIDFEMEFSTSKCKVLQMSKKRNPTEHTYYLSGNTLEPASQAKDLGVTVHTDLSWKTHIELVCTKANKLLGLVKRFCRDIYDTETRKLLYGSMVRPHLEYASNVWSPYMAEYINLIENFQRRATKFILNYPPSDISYTERLVTL</sequence>
<evidence type="ECO:0000313" key="3">
    <source>
        <dbReference type="EMBL" id="PFX13688.1"/>
    </source>
</evidence>
<feature type="domain" description="Reverse transcriptase" evidence="2">
    <location>
        <begin position="68"/>
        <end position="176"/>
    </location>
</feature>
<keyword evidence="3" id="KW-0548">Nucleotidyltransferase</keyword>
<gene>
    <name evidence="3" type="primary">pol</name>
    <name evidence="3" type="ORF">AWC38_SpisGene22205</name>
</gene>
<dbReference type="Pfam" id="PF00078">
    <property type="entry name" value="RVT_1"/>
    <property type="match status" value="1"/>
</dbReference>
<keyword evidence="4" id="KW-1185">Reference proteome</keyword>